<name>A0ABS0NK76_9ACTN</name>
<comment type="caution">
    <text evidence="1">The sequence shown here is derived from an EMBL/GenBank/DDBJ whole genome shotgun (WGS) entry which is preliminary data.</text>
</comment>
<proteinExistence type="predicted"/>
<gene>
    <name evidence="1" type="ORF">IHE55_12640</name>
</gene>
<protein>
    <submittedName>
        <fullName evidence="1">DUF2993 domain-containing protein</fullName>
    </submittedName>
</protein>
<evidence type="ECO:0000313" key="1">
    <source>
        <dbReference type="EMBL" id="MBH5335600.1"/>
    </source>
</evidence>
<organism evidence="1 2">
    <name type="scientific">Streptomyces pactum</name>
    <dbReference type="NCBI Taxonomy" id="68249"/>
    <lineage>
        <taxon>Bacteria</taxon>
        <taxon>Bacillati</taxon>
        <taxon>Actinomycetota</taxon>
        <taxon>Actinomycetes</taxon>
        <taxon>Kitasatosporales</taxon>
        <taxon>Streptomycetaceae</taxon>
        <taxon>Streptomyces</taxon>
    </lineage>
</organism>
<evidence type="ECO:0000313" key="2">
    <source>
        <dbReference type="Proteomes" id="UP000807371"/>
    </source>
</evidence>
<accession>A0ABS0NK76</accession>
<dbReference type="EMBL" id="JACYXC010000001">
    <property type="protein sequence ID" value="MBH5335600.1"/>
    <property type="molecule type" value="Genomic_DNA"/>
</dbReference>
<sequence>MLITLVVLIGLFVAADRLAVNWLENKAADEIKSREGLAIDPEVSIKGFPFLTQVLDKELEEIEINLDGLVTDAGQGRPVRVTELRAVLHQVKISGDLSGATAERASGRAHISYEDLSAAAGPGIKVSQAPKNAEGKSQVKITGNFMGLSMSANGTVSLVDGNTIRVRVNSIPPAIPGRLEQEVRSRTDFDRTVDGMPSGLRLEGVETTPEGLDISVGGSQVDLAN</sequence>
<dbReference type="Pfam" id="PF11209">
    <property type="entry name" value="LmeA"/>
    <property type="match status" value="1"/>
</dbReference>
<reference evidence="1 2" key="1">
    <citation type="submission" date="2020-09" db="EMBL/GenBank/DDBJ databases">
        <title>Biosynthesis of the nuclear factor of activated T cells inhibitor NFAT-133 and its congeners in Streptomyces pactum.</title>
        <authorList>
            <person name="Zhou W."/>
            <person name="Posri P."/>
            <person name="Abugrain M.E."/>
            <person name="Weisberg A.J."/>
            <person name="Chang J.H."/>
            <person name="Mahmud T."/>
        </authorList>
    </citation>
    <scope>NUCLEOTIDE SEQUENCE [LARGE SCALE GENOMIC DNA]</scope>
    <source>
        <strain evidence="1 2">ATCC 27456</strain>
    </source>
</reference>
<dbReference type="Proteomes" id="UP000807371">
    <property type="component" value="Unassembled WGS sequence"/>
</dbReference>
<keyword evidence="2" id="KW-1185">Reference proteome</keyword>
<dbReference type="InterPro" id="IPR021373">
    <property type="entry name" value="DUF2993"/>
</dbReference>